<evidence type="ECO:0000313" key="1">
    <source>
        <dbReference type="EMBL" id="AFQ46707.1"/>
    </source>
</evidence>
<reference evidence="1 2" key="1">
    <citation type="journal article" date="2012" name="J. Bacteriol.">
        <title>Complete Genome Sequence of Burkholderia sp. Strain GG4, a Betaproteobacterium That Reduces 3-Oxo-N-Acylhomoserine Lactones and Produces Different N-Acylhomoserine Lactones.</title>
        <authorList>
            <person name="Hong K.W."/>
            <person name="Koh C.L."/>
            <person name="Sam C.K."/>
            <person name="Yin W.F."/>
            <person name="Chan K.G."/>
        </authorList>
    </citation>
    <scope>NUCLEOTIDE SEQUENCE [LARGE SCALE GENOMIC DNA]</scope>
    <source>
        <strain evidence="1 2">GG4</strain>
    </source>
</reference>
<dbReference type="Gene3D" id="3.40.50.150">
    <property type="entry name" value="Vaccinia Virus protein VP39"/>
    <property type="match status" value="1"/>
</dbReference>
<sequence>MEEIERSSSRLSFGKRVMDDWYIHRIGIEFLEKGLQAIVIAALESAPGVAYERANVIKLNLASLRISLLRYDDFFDASFPVLLESWSLSAQSEQTITYRSYLDSLNPPILHRKELLLPPSHPLRPKFEAVTRQAEELGLFDETTTIGFRENWSRLVSAKGYKIVGSDFVPIGNMEIESKHLPVDISDHTPVYRHLTALSRWSLSAPVQLLIRHALLSPGKEILDYGCGKGDDIATLNAQGYSARGWDPFYAADNTISQAPVVNLGFVLNVIEDPNERREALHRAFHVADEVLAIAVMLGGGATPGLPYRDGVLTSRNTFQKYFSQEELKQYVQQELGEEAFLVGPGVCFVFKDKNVEQRFTANRYRRRDLPNRILKRHHKESSVRPRKPSSAYERLPEDARAWLGRMWEVALDLGRVPERDEVPFLPDIENNVGSYRRALRFIETAFDRAQLTMAAAVRADDLRLFFALGHFSKRPPYRSLETRLQRDIKAFFGDYRSAQADGMRLLRDAATPDAIRMACRVAAEQGIGWLDKEDALHLHTTAIDRLPVILRVYVGCGLLIYGDAGEAQLIKVHSLSGKLTLLEYEGFDASPLPLMAKRIKINIRKQDYEVFEYGGKYEKPYLYYKSRYLNEEYPRYAEQLAFDSELERLELFDSAGHGIPALKFADSLELHRRSVRGFSLVRSDTIPPLDQSCGKYFCYRDFIECGETQLNTGIDNAPQRPESFNALHDLATNLLDPIIDYFGGIKLTYGFCSRALSKHIKARVAPQLDQHAAYERSSRGKLICDRGGAACDFIVPDEDMEEVSRWIMENLPFDRLYFYGKACPVHVSYAEKPQGDAYEMREVANGRRIPRPIIHR</sequence>
<dbReference type="InterPro" id="IPR024019">
    <property type="entry name" value="CHP04096"/>
</dbReference>
<accession>A0A9W3JWH7</accession>
<evidence type="ECO:0000313" key="2">
    <source>
        <dbReference type="Proteomes" id="UP000032866"/>
    </source>
</evidence>
<name>A0A9W3JWH7_BURCE</name>
<gene>
    <name evidence="1" type="ORF">GEM_0252</name>
</gene>
<dbReference type="KEGG" id="bct:GEM_0252"/>
<proteinExistence type="predicted"/>
<dbReference type="RefSeq" id="WP_014895639.1">
    <property type="nucleotide sequence ID" value="NC_018513.1"/>
</dbReference>
<dbReference type="Proteomes" id="UP000032866">
    <property type="component" value="Chromosome 1"/>
</dbReference>
<dbReference type="NCBIfam" id="TIGR04096">
    <property type="entry name" value="dnd_rel_methyl"/>
    <property type="match status" value="1"/>
</dbReference>
<dbReference type="SUPFAM" id="SSF55166">
    <property type="entry name" value="Hedgehog/DD-peptidase"/>
    <property type="match status" value="1"/>
</dbReference>
<dbReference type="AlphaFoldDB" id="A0A9W3JWH7"/>
<dbReference type="InterPro" id="IPR029063">
    <property type="entry name" value="SAM-dependent_MTases_sf"/>
</dbReference>
<dbReference type="SUPFAM" id="SSF53335">
    <property type="entry name" value="S-adenosyl-L-methionine-dependent methyltransferases"/>
    <property type="match status" value="1"/>
</dbReference>
<protein>
    <submittedName>
        <fullName evidence="1">Peptidase m15a</fullName>
    </submittedName>
</protein>
<dbReference type="InterPro" id="IPR009045">
    <property type="entry name" value="Zn_M74/Hedgehog-like"/>
</dbReference>
<dbReference type="EMBL" id="CP003774">
    <property type="protein sequence ID" value="AFQ46707.1"/>
    <property type="molecule type" value="Genomic_DNA"/>
</dbReference>
<organism evidence="1 2">
    <name type="scientific">Burkholderia cepacia GG4</name>
    <dbReference type="NCBI Taxonomy" id="1009846"/>
    <lineage>
        <taxon>Bacteria</taxon>
        <taxon>Pseudomonadati</taxon>
        <taxon>Pseudomonadota</taxon>
        <taxon>Betaproteobacteria</taxon>
        <taxon>Burkholderiales</taxon>
        <taxon>Burkholderiaceae</taxon>
        <taxon>Burkholderia</taxon>
        <taxon>Burkholderia cepacia complex</taxon>
    </lineage>
</organism>